<dbReference type="SUPFAM" id="SSF49464">
    <property type="entry name" value="Carboxypeptidase regulatory domain-like"/>
    <property type="match status" value="1"/>
</dbReference>
<dbReference type="AlphaFoldDB" id="A0A238Z3R5"/>
<name>A0A238Z3R5_9BACT</name>
<dbReference type="Pfam" id="PF13715">
    <property type="entry name" value="CarbopepD_reg_2"/>
    <property type="match status" value="1"/>
</dbReference>
<organism evidence="1 2">
    <name type="scientific">Hymenobacter mucosus</name>
    <dbReference type="NCBI Taxonomy" id="1411120"/>
    <lineage>
        <taxon>Bacteria</taxon>
        <taxon>Pseudomonadati</taxon>
        <taxon>Bacteroidota</taxon>
        <taxon>Cytophagia</taxon>
        <taxon>Cytophagales</taxon>
        <taxon>Hymenobacteraceae</taxon>
        <taxon>Hymenobacter</taxon>
    </lineage>
</organism>
<keyword evidence="2" id="KW-1185">Reference proteome</keyword>
<gene>
    <name evidence="1" type="ORF">SAMN06269173_106321</name>
</gene>
<sequence>MLLVTTKQTQVERLYFTLMNKSYVSAGFVLGSSLCMITSCNKSNGVDPTPAAIGAIVSGVVLAQDEVLQPMSEAGSTVMIEGTDKKALTDAQGSFELRDLKLGKYVLNVSRAGMGTLRYELEIKSPAPVDISSIMLDQESSTQVLSMTPVGKYMHSLADEVAAFECQIAYNPQLYPAPKLYSMMLFLGNTSEVSNTSYVSATQLSQSESTPAPAIRGIAKMRIAFHASSLNSLGLQGVTRYT</sequence>
<protein>
    <submittedName>
        <fullName evidence="1">CarboxypepD_reg-like domain-containing protein</fullName>
    </submittedName>
</protein>
<dbReference type="Gene3D" id="2.60.40.1120">
    <property type="entry name" value="Carboxypeptidase-like, regulatory domain"/>
    <property type="match status" value="1"/>
</dbReference>
<evidence type="ECO:0000313" key="1">
    <source>
        <dbReference type="EMBL" id="SNR77950.1"/>
    </source>
</evidence>
<proteinExistence type="predicted"/>
<evidence type="ECO:0000313" key="2">
    <source>
        <dbReference type="Proteomes" id="UP000198310"/>
    </source>
</evidence>
<dbReference type="EMBL" id="FZNS01000006">
    <property type="protein sequence ID" value="SNR77950.1"/>
    <property type="molecule type" value="Genomic_DNA"/>
</dbReference>
<dbReference type="InterPro" id="IPR008969">
    <property type="entry name" value="CarboxyPept-like_regulatory"/>
</dbReference>
<reference evidence="2" key="1">
    <citation type="submission" date="2017-06" db="EMBL/GenBank/DDBJ databases">
        <authorList>
            <person name="Varghese N."/>
            <person name="Submissions S."/>
        </authorList>
    </citation>
    <scope>NUCLEOTIDE SEQUENCE [LARGE SCALE GENOMIC DNA]</scope>
    <source>
        <strain evidence="2">DSM 28041</strain>
    </source>
</reference>
<accession>A0A238Z3R5</accession>
<dbReference type="Proteomes" id="UP000198310">
    <property type="component" value="Unassembled WGS sequence"/>
</dbReference>